<evidence type="ECO:0000313" key="5">
    <source>
        <dbReference type="Proteomes" id="UP000466514"/>
    </source>
</evidence>
<dbReference type="PANTHER" id="PTHR44196:SF1">
    <property type="entry name" value="DEHYDROGENASE_REDUCTASE SDR FAMILY MEMBER 7B"/>
    <property type="match status" value="1"/>
</dbReference>
<dbReference type="PRINTS" id="PR00081">
    <property type="entry name" value="GDHRDH"/>
</dbReference>
<dbReference type="CDD" id="cd05233">
    <property type="entry name" value="SDR_c"/>
    <property type="match status" value="1"/>
</dbReference>
<evidence type="ECO:0000256" key="1">
    <source>
        <dbReference type="ARBA" id="ARBA00006484"/>
    </source>
</evidence>
<dbReference type="SUPFAM" id="SSF47240">
    <property type="entry name" value="Ferritin-like"/>
    <property type="match status" value="1"/>
</dbReference>
<dbReference type="Proteomes" id="UP000466514">
    <property type="component" value="Chromosome"/>
</dbReference>
<organism evidence="4 5">
    <name type="scientific">Mycolicibacterium psychrotolerans</name>
    <dbReference type="NCBI Taxonomy" id="216929"/>
    <lineage>
        <taxon>Bacteria</taxon>
        <taxon>Bacillati</taxon>
        <taxon>Actinomycetota</taxon>
        <taxon>Actinomycetes</taxon>
        <taxon>Mycobacteriales</taxon>
        <taxon>Mycobacteriaceae</taxon>
        <taxon>Mycolicibacterium</taxon>
    </lineage>
</organism>
<keyword evidence="2" id="KW-0560">Oxidoreductase</keyword>
<dbReference type="PRINTS" id="PR00080">
    <property type="entry name" value="SDRFAMILY"/>
</dbReference>
<evidence type="ECO:0000256" key="3">
    <source>
        <dbReference type="SAM" id="MobiDB-lite"/>
    </source>
</evidence>
<evidence type="ECO:0000313" key="4">
    <source>
        <dbReference type="EMBL" id="BBX71761.1"/>
    </source>
</evidence>
<dbReference type="GO" id="GO:0016020">
    <property type="term" value="C:membrane"/>
    <property type="evidence" value="ECO:0007669"/>
    <property type="project" value="TreeGrafter"/>
</dbReference>
<name>A0A7I7MHE8_9MYCO</name>
<evidence type="ECO:0000256" key="2">
    <source>
        <dbReference type="ARBA" id="ARBA00023002"/>
    </source>
</evidence>
<feature type="compositionally biased region" description="Pro residues" evidence="3">
    <location>
        <begin position="264"/>
        <end position="274"/>
    </location>
</feature>
<dbReference type="PANTHER" id="PTHR44196">
    <property type="entry name" value="DEHYDROGENASE/REDUCTASE SDR FAMILY MEMBER 7B"/>
    <property type="match status" value="1"/>
</dbReference>
<keyword evidence="5" id="KW-1185">Reference proteome</keyword>
<dbReference type="InterPro" id="IPR036291">
    <property type="entry name" value="NAD(P)-bd_dom_sf"/>
</dbReference>
<evidence type="ECO:0008006" key="6">
    <source>
        <dbReference type="Google" id="ProtNLM"/>
    </source>
</evidence>
<feature type="region of interest" description="Disordered" evidence="3">
    <location>
        <begin position="243"/>
        <end position="274"/>
    </location>
</feature>
<dbReference type="AlphaFoldDB" id="A0A7I7MHE8"/>
<dbReference type="GO" id="GO:0016491">
    <property type="term" value="F:oxidoreductase activity"/>
    <property type="evidence" value="ECO:0007669"/>
    <property type="project" value="UniProtKB-KW"/>
</dbReference>
<dbReference type="EMBL" id="AP022574">
    <property type="protein sequence ID" value="BBX71761.1"/>
    <property type="molecule type" value="Genomic_DNA"/>
</dbReference>
<sequence length="588" mass="63461">MGLFGARRSHRADAVITGAGSGIGAAFAAELARRGGRVLCSDIDLDAARATADALSAAGGTALAAPCDVTDVDDVYRLADTARSWFGGAPTVVINNAGVGAGGAPIGETDLADWTWVLGINLWGPIHGCHVFAPILREAGRPAGIVNVASAAAFGAAPGMAAYNVSKAGTLSLSETLAAELAGTGVNVTVLCPTFVKTNIVGAGRISDRSTQLADNLMRWIGFSPQRVVRTCLDTLDRAGSTACRSRRPESAGESNVSPRRCTPAPPVWSPASPPERITMATASIDMDAMLAKIKDRQWALADIDWAAPGAERITDEQRPKLKAFMADLCWIENIGARGFAALAKKAPTPTIAEIYRYFHAEEQRHANAELALMKRWGMLDDGEMPEPNVNIRLAMDWLDRYADRMSLSVLGTVIPMLEVALDGALLKFLLEEVDDPVCHQVFEKINNDESRHLVVDFAVLDMIGHADARRLAIEFVGTVASPSLIIGALMYIPLLNRVVDEIAAMGLEPERLHQAMLRFKSLGERGENTWRVPTYQVLKRHAAVVVNPRHPYHLLANTMVRLSDFYPRSLLKPIPSWFKELTHDPAA</sequence>
<dbReference type="InterPro" id="IPR020904">
    <property type="entry name" value="Sc_DH/Rdtase_CS"/>
</dbReference>
<dbReference type="InterPro" id="IPR002347">
    <property type="entry name" value="SDR_fam"/>
</dbReference>
<dbReference type="Gene3D" id="3.40.50.720">
    <property type="entry name" value="NAD(P)-binding Rossmann-like Domain"/>
    <property type="match status" value="1"/>
</dbReference>
<protein>
    <recommendedName>
        <fullName evidence="6">Oxidoreductase</fullName>
    </recommendedName>
</protein>
<reference evidence="4 5" key="1">
    <citation type="journal article" date="2019" name="Emerg. Microbes Infect.">
        <title>Comprehensive subspecies identification of 175 nontuberculous mycobacteria species based on 7547 genomic profiles.</title>
        <authorList>
            <person name="Matsumoto Y."/>
            <person name="Kinjo T."/>
            <person name="Motooka D."/>
            <person name="Nabeya D."/>
            <person name="Jung N."/>
            <person name="Uechi K."/>
            <person name="Horii T."/>
            <person name="Iida T."/>
            <person name="Fujita J."/>
            <person name="Nakamura S."/>
        </authorList>
    </citation>
    <scope>NUCLEOTIDE SEQUENCE [LARGE SCALE GENOMIC DNA]</scope>
    <source>
        <strain evidence="4 5">JCM 13323</strain>
    </source>
</reference>
<accession>A0A7I7MHE8</accession>
<dbReference type="InterPro" id="IPR009078">
    <property type="entry name" value="Ferritin-like_SF"/>
</dbReference>
<proteinExistence type="inferred from homology"/>
<gene>
    <name evidence="4" type="ORF">MPSYJ_52220</name>
</gene>
<dbReference type="SUPFAM" id="SSF51735">
    <property type="entry name" value="NAD(P)-binding Rossmann-fold domains"/>
    <property type="match status" value="1"/>
</dbReference>
<dbReference type="Pfam" id="PF00106">
    <property type="entry name" value="adh_short"/>
    <property type="match status" value="1"/>
</dbReference>
<dbReference type="KEGG" id="mpsc:MPSYJ_52220"/>
<comment type="similarity">
    <text evidence="1">Belongs to the short-chain dehydrogenases/reductases (SDR) family.</text>
</comment>
<dbReference type="PROSITE" id="PS00061">
    <property type="entry name" value="ADH_SHORT"/>
    <property type="match status" value="1"/>
</dbReference>